<name>A0A183SMP1_SCHSO</name>
<feature type="compositionally biased region" description="Polar residues" evidence="2">
    <location>
        <begin position="285"/>
        <end position="297"/>
    </location>
</feature>
<feature type="region of interest" description="Disordered" evidence="2">
    <location>
        <begin position="1381"/>
        <end position="1410"/>
    </location>
</feature>
<sequence length="1506" mass="165849">LDHLDFNDIKNEDSNGPKQDFCISPREAQSAENSSLSRDENTSSCTAKNMFELEQAIRHFEDDISRAEQIEDNGKNQYNQDADDCNGCCGNNPGHSSDFLPNDSCHTFFHPVRVHDTEESHLYFTPADSNVPYYPDYWPANSSYVVQPLRYYAPTAYPCEYEAAESYDPRVRSSDYHQEAQTMAEPQYWNSGQPRPDQPTREPSAFDTPFFGGPFSIYPNSFQTYATFTNTAEGVPRPAQPVVTHSNPSLSSHNSPRSGCSLPCSFDAPVGPTNAANAHHFESRLTPSPRLSPQLSRGASPAPSSPVTPRHSSDSLRSSAGARSNPFSDPDSSHPKQTIDDVQQMNLEEEARRQLIFEARGRQLLEAQSEITRLKDSLSQAEGLARHRELLARDVVFFCERIDCMFVCLRNLALKAVPLRVRLPALAEIEALTRELARVEAKNEEADKNGASLAGLKAKLEEDLTASTQKVAQLEEKLKNMEATNASLSAELVKLTSGSAVSLAKQREAALSEGLARRYAAEEDVVREALDVTKRRLLDKENELAELRKDLEAERFDSREARKRHTEVVAELEASLKASQERCSELSSSALCSELTELRVRLQDALNAKQITDDINEILQEELRDTREQLALYEQTMGLSQQQHHRHHPEGGNTDLDFPSARSGIDPSWSQSTPGVCEALPLKKVGETAGESLPTLITRQRRRRRSCQSVVTFALSPTPDDQPPRPASAVAPLCSTKNTEHGSDADDFTFTPRGGVTVASGTPSRRSALGEASGGSCEPQPAAIGGSLPATEIRTVSDSKSVNQLQRELRDTLAAYRSKRQQITHLHETLFSTRCELRKAVLARDNAESARTELQMRVRALEKELGLHEEFQKPGARESALVGQIERLQADYSRQESELQNARTRLQDALAAEARALATERAARERLEASAAEREAAVERARAMCEAHYTAARRRLESEWNNEHDRIVAQAKQEVAVARQETAAARAQAERLQKLYQEARESTAKAVELTLHEAMKEREKERIRFWREELPRQLDQARSAWLSSPEAQQALSAAETLRIRSALQAEFDGRLAAELTAQQQKLTAANQVVVQGLRTEVDVLRSKIPPVITLITAQTQTESSFASNTDSTGSSLACRLPILTECLSTRCVEMLLGAILPGSQQDTQSLLLEAEDHLSSVLSTTARALLRQVHSVIAEDVRRIMSEFQLLDRFGAALGPANACSDPSLEPAEPVQNSLLTLLGLPEGMSSPEPVLRCMRGLAIACLKAPQNGFASAAGTSLPLAYLDKFKDEVRSYVASCQSRSARVLQSNLARMHRRACRQFAVRLRSALSEAGATLPLEGVNTAPKTSRAPNVVPRIQLTDSALEALLHIIDAVCTATQSAFSEDSRQGRPVFSPRKVSTPSASHTSATGTIQESVLGTQIKSQSTNVAPLCSEASLVAEKESNQVRSAGRDNAPIPAPRRRPTSTPIHIEQRILDSSDSGKTNFLPELKHLFDGFETKLSAQSPVT</sequence>
<feature type="coiled-coil region" evidence="1">
    <location>
        <begin position="429"/>
        <end position="491"/>
    </location>
</feature>
<feature type="compositionally biased region" description="Low complexity" evidence="2">
    <location>
        <begin position="245"/>
        <end position="258"/>
    </location>
</feature>
<accession>A0A183SMP1</accession>
<feature type="coiled-coil region" evidence="1">
    <location>
        <begin position="802"/>
        <end position="1002"/>
    </location>
</feature>
<dbReference type="InterPro" id="IPR051235">
    <property type="entry name" value="CEP152/SHC-Transforming"/>
</dbReference>
<feature type="region of interest" description="Disordered" evidence="2">
    <location>
        <begin position="178"/>
        <end position="206"/>
    </location>
</feature>
<feature type="compositionally biased region" description="Polar residues" evidence="2">
    <location>
        <begin position="1396"/>
        <end position="1410"/>
    </location>
</feature>
<dbReference type="GO" id="GO:0005813">
    <property type="term" value="C:centrosome"/>
    <property type="evidence" value="ECO:0007669"/>
    <property type="project" value="TreeGrafter"/>
</dbReference>
<feature type="region of interest" description="Disordered" evidence="2">
    <location>
        <begin position="1"/>
        <end position="43"/>
    </location>
</feature>
<keyword evidence="1" id="KW-0175">Coiled coil</keyword>
<reference evidence="3" key="1">
    <citation type="submission" date="2016-06" db="UniProtKB">
        <authorList>
            <consortium name="WormBaseParasite"/>
        </authorList>
    </citation>
    <scope>IDENTIFICATION</scope>
</reference>
<evidence type="ECO:0000313" key="3">
    <source>
        <dbReference type="WBParaSite" id="SSLN_0000566801-mRNA-1"/>
    </source>
</evidence>
<feature type="compositionally biased region" description="Basic and acidic residues" evidence="2">
    <location>
        <begin position="1"/>
        <end position="15"/>
    </location>
</feature>
<protein>
    <submittedName>
        <fullName evidence="3">Centrosomal protein of</fullName>
    </submittedName>
</protein>
<evidence type="ECO:0000256" key="2">
    <source>
        <dbReference type="SAM" id="MobiDB-lite"/>
    </source>
</evidence>
<organism evidence="3">
    <name type="scientific">Schistocephalus solidus</name>
    <name type="common">Tapeworm</name>
    <dbReference type="NCBI Taxonomy" id="70667"/>
    <lineage>
        <taxon>Eukaryota</taxon>
        <taxon>Metazoa</taxon>
        <taxon>Spiralia</taxon>
        <taxon>Lophotrochozoa</taxon>
        <taxon>Platyhelminthes</taxon>
        <taxon>Cestoda</taxon>
        <taxon>Eucestoda</taxon>
        <taxon>Diphyllobothriidea</taxon>
        <taxon>Diphyllobothriidae</taxon>
        <taxon>Schistocephalus</taxon>
    </lineage>
</organism>
<evidence type="ECO:0000256" key="1">
    <source>
        <dbReference type="SAM" id="Coils"/>
    </source>
</evidence>
<feature type="compositionally biased region" description="Polar residues" evidence="2">
    <location>
        <begin position="30"/>
        <end position="43"/>
    </location>
</feature>
<feature type="region of interest" description="Disordered" evidence="2">
    <location>
        <begin position="236"/>
        <end position="259"/>
    </location>
</feature>
<feature type="compositionally biased region" description="Polar residues" evidence="2">
    <location>
        <begin position="315"/>
        <end position="327"/>
    </location>
</feature>
<feature type="region of interest" description="Disordered" evidence="2">
    <location>
        <begin position="284"/>
        <end position="337"/>
    </location>
</feature>
<feature type="coiled-coil region" evidence="1">
    <location>
        <begin position="530"/>
        <end position="589"/>
    </location>
</feature>
<proteinExistence type="predicted"/>
<dbReference type="PANTHER" id="PTHR10337">
    <property type="entry name" value="SHC TRANSFORMING PROTEIN"/>
    <property type="match status" value="1"/>
</dbReference>
<feature type="region of interest" description="Disordered" evidence="2">
    <location>
        <begin position="737"/>
        <end position="782"/>
    </location>
</feature>
<feature type="region of interest" description="Disordered" evidence="2">
    <location>
        <begin position="1441"/>
        <end position="1465"/>
    </location>
</feature>
<dbReference type="WBParaSite" id="SSLN_0000566801-mRNA-1">
    <property type="protein sequence ID" value="SSLN_0000566801-mRNA-1"/>
    <property type="gene ID" value="SSLN_0000566801"/>
</dbReference>
<dbReference type="PANTHER" id="PTHR10337:SF6">
    <property type="entry name" value="CENTROSOMAL PROTEIN OF 152 KDA"/>
    <property type="match status" value="1"/>
</dbReference>
<dbReference type="GO" id="GO:0007099">
    <property type="term" value="P:centriole replication"/>
    <property type="evidence" value="ECO:0007669"/>
    <property type="project" value="TreeGrafter"/>
</dbReference>
<feature type="region of interest" description="Disordered" evidence="2">
    <location>
        <begin position="642"/>
        <end position="673"/>
    </location>
</feature>